<dbReference type="InterPro" id="IPR021638">
    <property type="entry name" value="DUF3244"/>
</dbReference>
<dbReference type="HOGENOM" id="CLU_1944429_0_0_10"/>
<dbReference type="Gene3D" id="2.60.40.3080">
    <property type="match status" value="1"/>
</dbReference>
<gene>
    <name evidence="1" type="ordered locus">Bacsa_2288</name>
</gene>
<name>F0R6E9_PHOSB</name>
<accession>F0R6E9</accession>
<dbReference type="Pfam" id="PF11589">
    <property type="entry name" value="DUF3244"/>
    <property type="match status" value="1"/>
</dbReference>
<evidence type="ECO:0008006" key="3">
    <source>
        <dbReference type="Google" id="ProtNLM"/>
    </source>
</evidence>
<proteinExistence type="predicted"/>
<organism evidence="1 2">
    <name type="scientific">Phocaeicola salanitronis (strain DSM 18170 / JCM 13657 / CCUG 60908 / BL78)</name>
    <name type="common">Bacteroides salanitronis</name>
    <dbReference type="NCBI Taxonomy" id="667015"/>
    <lineage>
        <taxon>Bacteria</taxon>
        <taxon>Pseudomonadati</taxon>
        <taxon>Bacteroidota</taxon>
        <taxon>Bacteroidia</taxon>
        <taxon>Bacteroidales</taxon>
        <taxon>Bacteroidaceae</taxon>
        <taxon>Phocaeicola</taxon>
    </lineage>
</organism>
<dbReference type="RefSeq" id="WP_013618264.1">
    <property type="nucleotide sequence ID" value="NC_015164.1"/>
</dbReference>
<evidence type="ECO:0000313" key="2">
    <source>
        <dbReference type="Proteomes" id="UP000007486"/>
    </source>
</evidence>
<dbReference type="AlphaFoldDB" id="F0R6E9"/>
<protein>
    <recommendedName>
        <fullName evidence="3">DUF3244 domain-containing protein</fullName>
    </recommendedName>
</protein>
<dbReference type="KEGG" id="bsa:Bacsa_2288"/>
<keyword evidence="2" id="KW-1185">Reference proteome</keyword>
<sequence>MKHIFITLLMLFMPVLTTIVFANKKIEMEKMIILKTHYHDSERESRDKRTITFIPIKASYDNTDIYLKSWIQIENATIRIKDKRENIMYELCTTLSANEEFSLPIHLGKGIYTLEIVNGNTCYYGDFEI</sequence>
<dbReference type="Proteomes" id="UP000007486">
    <property type="component" value="Chromosome"/>
</dbReference>
<dbReference type="EMBL" id="CP002530">
    <property type="protein sequence ID" value="ADY36837.1"/>
    <property type="molecule type" value="Genomic_DNA"/>
</dbReference>
<evidence type="ECO:0000313" key="1">
    <source>
        <dbReference type="EMBL" id="ADY36837.1"/>
    </source>
</evidence>
<dbReference type="STRING" id="667015.Bacsa_2288"/>
<dbReference type="OrthoDB" id="9843176at2"/>
<reference evidence="1 2" key="1">
    <citation type="journal article" date="2011" name="Stand. Genomic Sci.">
        <title>Complete genome sequence of Bacteroides salanitronis type strain (BL78).</title>
        <authorList>
            <person name="Gronow S."/>
            <person name="Held B."/>
            <person name="Lucas S."/>
            <person name="Lapidus A."/>
            <person name="Del Rio T.G."/>
            <person name="Nolan M."/>
            <person name="Tice H."/>
            <person name="Deshpande S."/>
            <person name="Cheng J.F."/>
            <person name="Pitluck S."/>
            <person name="Liolios K."/>
            <person name="Pagani I."/>
            <person name="Ivanova N."/>
            <person name="Mavromatis K."/>
            <person name="Pati A."/>
            <person name="Tapia R."/>
            <person name="Han C."/>
            <person name="Goodwin L."/>
            <person name="Chen A."/>
            <person name="Palaniappan K."/>
            <person name="Land M."/>
            <person name="Hauser L."/>
            <person name="Chang Y.J."/>
            <person name="Jeffries C.D."/>
            <person name="Brambilla E.M."/>
            <person name="Rohde M."/>
            <person name="Goker M."/>
            <person name="Detter J.C."/>
            <person name="Woyke T."/>
            <person name="Bristow J."/>
            <person name="Markowitz V."/>
            <person name="Hugenholtz P."/>
            <person name="Kyrpides N.C."/>
            <person name="Klenk H.P."/>
            <person name="Eisen J.A."/>
        </authorList>
    </citation>
    <scope>NUCLEOTIDE SEQUENCE [LARGE SCALE GENOMIC DNA]</scope>
    <source>
        <strain evidence="1 2">DSM 18170</strain>
    </source>
</reference>